<dbReference type="AlphaFoldDB" id="A0A0F9YJ40"/>
<dbReference type="Pfam" id="PF01627">
    <property type="entry name" value="Hpt"/>
    <property type="match status" value="1"/>
</dbReference>
<evidence type="ECO:0000259" key="1">
    <source>
        <dbReference type="Pfam" id="PF01627"/>
    </source>
</evidence>
<dbReference type="InterPro" id="IPR008207">
    <property type="entry name" value="Sig_transdc_His_kin_Hpt_dom"/>
</dbReference>
<dbReference type="GO" id="GO:0000160">
    <property type="term" value="P:phosphorelay signal transduction system"/>
    <property type="evidence" value="ECO:0007669"/>
    <property type="project" value="InterPro"/>
</dbReference>
<organism evidence="2">
    <name type="scientific">marine sediment metagenome</name>
    <dbReference type="NCBI Taxonomy" id="412755"/>
    <lineage>
        <taxon>unclassified sequences</taxon>
        <taxon>metagenomes</taxon>
        <taxon>ecological metagenomes</taxon>
    </lineage>
</organism>
<gene>
    <name evidence="2" type="ORF">LCGC14_0083810</name>
</gene>
<dbReference type="InterPro" id="IPR036641">
    <property type="entry name" value="HPT_dom_sf"/>
</dbReference>
<feature type="domain" description="HPt" evidence="1">
    <location>
        <begin position="56"/>
        <end position="119"/>
    </location>
</feature>
<dbReference type="EMBL" id="LAZR01000022">
    <property type="protein sequence ID" value="KKO04554.1"/>
    <property type="molecule type" value="Genomic_DNA"/>
</dbReference>
<proteinExistence type="predicted"/>
<protein>
    <recommendedName>
        <fullName evidence="1">HPt domain-containing protein</fullName>
    </recommendedName>
</protein>
<accession>A0A0F9YJ40</accession>
<evidence type="ECO:0000313" key="2">
    <source>
        <dbReference type="EMBL" id="KKO04554.1"/>
    </source>
</evidence>
<reference evidence="2" key="1">
    <citation type="journal article" date="2015" name="Nature">
        <title>Complex archaea that bridge the gap between prokaryotes and eukaryotes.</title>
        <authorList>
            <person name="Spang A."/>
            <person name="Saw J.H."/>
            <person name="Jorgensen S.L."/>
            <person name="Zaremba-Niedzwiedzka K."/>
            <person name="Martijn J."/>
            <person name="Lind A.E."/>
            <person name="van Eijk R."/>
            <person name="Schleper C."/>
            <person name="Guy L."/>
            <person name="Ettema T.J."/>
        </authorList>
    </citation>
    <scope>NUCLEOTIDE SEQUENCE</scope>
</reference>
<name>A0A0F9YJ40_9ZZZZ</name>
<comment type="caution">
    <text evidence="2">The sequence shown here is derived from an EMBL/GenBank/DDBJ whole genome shotgun (WGS) entry which is preliminary data.</text>
</comment>
<sequence length="127" mass="13815">MAAATRQMEEASTIELADGAARCPSGRRPIDLVHLARQTSGDRGLETEVLGLLLRHLELFEGRLEIASEDECRFIAHALKGTARNIGAFPLADAAQRFEDSVLDDEAVAALRAELDQTARFVRSLLG</sequence>
<dbReference type="SUPFAM" id="SSF47226">
    <property type="entry name" value="Histidine-containing phosphotransfer domain, HPT domain"/>
    <property type="match status" value="1"/>
</dbReference>
<dbReference type="Gene3D" id="1.20.120.160">
    <property type="entry name" value="HPT domain"/>
    <property type="match status" value="1"/>
</dbReference>